<dbReference type="EMBL" id="JAGKHQ010000017">
    <property type="protein sequence ID" value="KAG7489074.1"/>
    <property type="molecule type" value="Genomic_DNA"/>
</dbReference>
<name>A0AAV6QG58_SOLSE</name>
<keyword evidence="2" id="KW-1185">Reference proteome</keyword>
<protein>
    <submittedName>
        <fullName evidence="1">Uncharacterized protein</fullName>
    </submittedName>
</protein>
<sequence>MGRCSLLPPPPLLPTHIHIFIWDKPSSCLRFLQLLIQWKGTRIYSSQVMYESSCFRVALTFQALTFQALTFQALTFQALTSRH</sequence>
<organism evidence="1 2">
    <name type="scientific">Solea senegalensis</name>
    <name type="common">Senegalese sole</name>
    <dbReference type="NCBI Taxonomy" id="28829"/>
    <lineage>
        <taxon>Eukaryota</taxon>
        <taxon>Metazoa</taxon>
        <taxon>Chordata</taxon>
        <taxon>Craniata</taxon>
        <taxon>Vertebrata</taxon>
        <taxon>Euteleostomi</taxon>
        <taxon>Actinopterygii</taxon>
        <taxon>Neopterygii</taxon>
        <taxon>Teleostei</taxon>
        <taxon>Neoteleostei</taxon>
        <taxon>Acanthomorphata</taxon>
        <taxon>Carangaria</taxon>
        <taxon>Pleuronectiformes</taxon>
        <taxon>Pleuronectoidei</taxon>
        <taxon>Soleidae</taxon>
        <taxon>Solea</taxon>
    </lineage>
</organism>
<proteinExistence type="predicted"/>
<evidence type="ECO:0000313" key="1">
    <source>
        <dbReference type="EMBL" id="KAG7489074.1"/>
    </source>
</evidence>
<comment type="caution">
    <text evidence="1">The sequence shown here is derived from an EMBL/GenBank/DDBJ whole genome shotgun (WGS) entry which is preliminary data.</text>
</comment>
<reference evidence="1 2" key="1">
    <citation type="journal article" date="2021" name="Sci. Rep.">
        <title>Chromosome anchoring in Senegalese sole (Solea senegalensis) reveals sex-associated markers and genome rearrangements in flatfish.</title>
        <authorList>
            <person name="Guerrero-Cozar I."/>
            <person name="Gomez-Garrido J."/>
            <person name="Berbel C."/>
            <person name="Martinez-Blanch J.F."/>
            <person name="Alioto T."/>
            <person name="Claros M.G."/>
            <person name="Gagnaire P.A."/>
            <person name="Manchado M."/>
        </authorList>
    </citation>
    <scope>NUCLEOTIDE SEQUENCE [LARGE SCALE GENOMIC DNA]</scope>
    <source>
        <strain evidence="1">Sse05_10M</strain>
    </source>
</reference>
<dbReference type="Proteomes" id="UP000693946">
    <property type="component" value="Linkage Group LG5"/>
</dbReference>
<evidence type="ECO:0000313" key="2">
    <source>
        <dbReference type="Proteomes" id="UP000693946"/>
    </source>
</evidence>
<gene>
    <name evidence="1" type="ORF">JOB18_004122</name>
</gene>
<dbReference type="AlphaFoldDB" id="A0AAV6QG58"/>
<accession>A0AAV6QG58</accession>